<dbReference type="EMBL" id="CP016020">
    <property type="protein sequence ID" value="APH06543.1"/>
    <property type="molecule type" value="Genomic_DNA"/>
</dbReference>
<dbReference type="STRING" id="1547283.A9C19_18435"/>
<evidence type="ECO:0000313" key="3">
    <source>
        <dbReference type="Proteomes" id="UP000181936"/>
    </source>
</evidence>
<dbReference type="GO" id="GO:0003677">
    <property type="term" value="F:DNA binding"/>
    <property type="evidence" value="ECO:0007669"/>
    <property type="project" value="InterPro"/>
</dbReference>
<proteinExistence type="predicted"/>
<dbReference type="AlphaFoldDB" id="A0A1L3MW31"/>
<reference evidence="2 3" key="1">
    <citation type="journal article" date="2016" name="Sci. Rep.">
        <title>Complete genome sequence and transcriptomic analysis of a novel marine strain Bacillus weihaiensis reveals the mechanism of brown algae degradation.</title>
        <authorList>
            <person name="Zhu Y."/>
            <person name="Chen P."/>
            <person name="Bao Y."/>
            <person name="Men Y."/>
            <person name="Zeng Y."/>
            <person name="Yang J."/>
            <person name="Sun J."/>
            <person name="Sun Y."/>
        </authorList>
    </citation>
    <scope>NUCLEOTIDE SEQUENCE [LARGE SCALE GENOMIC DNA]</scope>
    <source>
        <strain evidence="2 3">Alg07</strain>
    </source>
</reference>
<evidence type="ECO:0000259" key="1">
    <source>
        <dbReference type="Pfam" id="PF12728"/>
    </source>
</evidence>
<dbReference type="KEGG" id="bwh:A9C19_18435"/>
<feature type="domain" description="Helix-turn-helix" evidence="1">
    <location>
        <begin position="33"/>
        <end position="81"/>
    </location>
</feature>
<dbReference type="InterPro" id="IPR041657">
    <property type="entry name" value="HTH_17"/>
</dbReference>
<dbReference type="Pfam" id="PF12728">
    <property type="entry name" value="HTH_17"/>
    <property type="match status" value="1"/>
</dbReference>
<protein>
    <recommendedName>
        <fullName evidence="1">Helix-turn-helix domain-containing protein</fullName>
    </recommendedName>
</protein>
<accession>A0A1L3MW31</accession>
<dbReference type="Proteomes" id="UP000181936">
    <property type="component" value="Chromosome"/>
</dbReference>
<dbReference type="RefSeq" id="WP_072581345.1">
    <property type="nucleotide sequence ID" value="NZ_CP016020.1"/>
</dbReference>
<dbReference type="OrthoDB" id="2167122at2"/>
<dbReference type="InterPro" id="IPR010093">
    <property type="entry name" value="SinI_DNA-bd"/>
</dbReference>
<dbReference type="NCBIfam" id="TIGR01764">
    <property type="entry name" value="excise"/>
    <property type="match status" value="1"/>
</dbReference>
<evidence type="ECO:0000313" key="2">
    <source>
        <dbReference type="EMBL" id="APH06543.1"/>
    </source>
</evidence>
<organism evidence="2 3">
    <name type="scientific">Bacillus weihaiensis</name>
    <dbReference type="NCBI Taxonomy" id="1547283"/>
    <lineage>
        <taxon>Bacteria</taxon>
        <taxon>Bacillati</taxon>
        <taxon>Bacillota</taxon>
        <taxon>Bacilli</taxon>
        <taxon>Bacillales</taxon>
        <taxon>Bacillaceae</taxon>
        <taxon>Bacillus</taxon>
    </lineage>
</organism>
<gene>
    <name evidence="2" type="ORF">A9C19_18435</name>
</gene>
<sequence>MLNISLDENELKKLALEEVRKRVEEIEEGMFLIDTKELCRLLSLSRPTVEKLFIYDPNFPSMRVGKKWIFHRKEVEEYIKRWSIDVRKKGGNVECD</sequence>
<name>A0A1L3MW31_9BACI</name>
<keyword evidence="3" id="KW-1185">Reference proteome</keyword>